<protein>
    <submittedName>
        <fullName evidence="3">Diguanylate cyclase/phosphodiesterase with GAF sensor</fullName>
    </submittedName>
</protein>
<name>A0A1I1IPR5_9GAMM</name>
<dbReference type="EMBL" id="FOLO01000008">
    <property type="protein sequence ID" value="SFC38226.1"/>
    <property type="molecule type" value="Genomic_DNA"/>
</dbReference>
<dbReference type="PROSITE" id="PS50883">
    <property type="entry name" value="EAL"/>
    <property type="match status" value="1"/>
</dbReference>
<keyword evidence="4" id="KW-1185">Reference proteome</keyword>
<dbReference type="PANTHER" id="PTHR33121:SF70">
    <property type="entry name" value="SIGNALING PROTEIN YKOW"/>
    <property type="match status" value="1"/>
</dbReference>
<sequence length="786" mass="88706">MAAHLDPLQQKSHQLSIINQFSLSLIQINDLEQLYSYVVNEVVSQLGFVDCVIYLADHSKKELEQVAAMGIKNTDGHYYIKQNRIPFSLGNTGYVAMSGQAQLIDDLSKSSRYLPDLTPALSEICVPLIYNNHVVGVIDCEHPDKNYFNDSHLEILTTVASMLSAKINQCQTLIDLNNTVIQLNSAQKIEKGLLKIANLTYEANNMEEFYENLHEIVNSLLEAKNLFIGLYDIKTNELSLPYILEAGIRNLGNKVFSQEQTDNTASAYMLKINTSLLLNEKDFKEHVAKKHFQLIGESPHSWLGVPFEINSQFHGLIVIQSYDTSVNYTHHDQDILTYISRQISLAIDKELTHKALKHKVLHDQLTGLANRSLLIDRLEQGINRLGRQSDFRFHALLYLDFDRFKIINDTLGHQVGDQFLITICETISQNIRQVDTFARLGGDEFAILMEDIENESQVTNLVERIQASLEEPLTVDGHVLKASTSIGISYAMNSNDHAYHVLQCADTAMYEAKSLGRGQVQIFNDSMQKKMVGAAVLETDIQNGMRNNEFELYYQPIFEIKNNKVKGFEALVRWHHPEKGLVLPNNFITAAEDSGQILQLDLHLLKQAAKQISQWQSEYKTHFTITVNVSSRHFSSLDFVSFIKNLYQIYKLKTGSLCIEITESGLIENLALAKEIIEGLQSLGVRLYLDDFGTGYSALGYLHQLPIHVLKIDKSFIDNLQNDNNPLVDAILSLAKSLKLEVVAEGIETQEQLDILKQTSCNYGQGYLKAKPLRALDAAILIGKNI</sequence>
<dbReference type="PROSITE" id="PS50887">
    <property type="entry name" value="GGDEF"/>
    <property type="match status" value="1"/>
</dbReference>
<dbReference type="PANTHER" id="PTHR33121">
    <property type="entry name" value="CYCLIC DI-GMP PHOSPHODIESTERASE PDEF"/>
    <property type="match status" value="1"/>
</dbReference>
<dbReference type="SUPFAM" id="SSF55073">
    <property type="entry name" value="Nucleotide cyclase"/>
    <property type="match status" value="1"/>
</dbReference>
<dbReference type="SMART" id="SM00052">
    <property type="entry name" value="EAL"/>
    <property type="match status" value="1"/>
</dbReference>
<dbReference type="SMART" id="SM00267">
    <property type="entry name" value="GGDEF"/>
    <property type="match status" value="1"/>
</dbReference>
<feature type="domain" description="EAL" evidence="1">
    <location>
        <begin position="534"/>
        <end position="786"/>
    </location>
</feature>
<dbReference type="CDD" id="cd01948">
    <property type="entry name" value="EAL"/>
    <property type="match status" value="1"/>
</dbReference>
<dbReference type="SMART" id="SM00065">
    <property type="entry name" value="GAF"/>
    <property type="match status" value="2"/>
</dbReference>
<reference evidence="3 4" key="1">
    <citation type="submission" date="2016-10" db="EMBL/GenBank/DDBJ databases">
        <authorList>
            <person name="de Groot N.N."/>
        </authorList>
    </citation>
    <scope>NUCLEOTIDE SEQUENCE [LARGE SCALE GENOMIC DNA]</scope>
    <source>
        <strain evidence="3 4">DSM 6059</strain>
    </source>
</reference>
<evidence type="ECO:0000313" key="3">
    <source>
        <dbReference type="EMBL" id="SFC38226.1"/>
    </source>
</evidence>
<dbReference type="InterPro" id="IPR001633">
    <property type="entry name" value="EAL_dom"/>
</dbReference>
<feature type="domain" description="GGDEF" evidence="2">
    <location>
        <begin position="392"/>
        <end position="525"/>
    </location>
</feature>
<dbReference type="Gene3D" id="3.30.70.270">
    <property type="match status" value="1"/>
</dbReference>
<dbReference type="Gene3D" id="3.30.450.40">
    <property type="match status" value="2"/>
</dbReference>
<dbReference type="SUPFAM" id="SSF55781">
    <property type="entry name" value="GAF domain-like"/>
    <property type="match status" value="2"/>
</dbReference>
<dbReference type="GO" id="GO:0071111">
    <property type="term" value="F:cyclic-guanylate-specific phosphodiesterase activity"/>
    <property type="evidence" value="ECO:0007669"/>
    <property type="project" value="InterPro"/>
</dbReference>
<gene>
    <name evidence="3" type="ORF">SAMN02745724_01563</name>
</gene>
<evidence type="ECO:0000259" key="2">
    <source>
        <dbReference type="PROSITE" id="PS50887"/>
    </source>
</evidence>
<dbReference type="InterPro" id="IPR003018">
    <property type="entry name" value="GAF"/>
</dbReference>
<dbReference type="Pfam" id="PF00563">
    <property type="entry name" value="EAL"/>
    <property type="match status" value="1"/>
</dbReference>
<evidence type="ECO:0000259" key="1">
    <source>
        <dbReference type="PROSITE" id="PS50883"/>
    </source>
</evidence>
<dbReference type="Pfam" id="PF01590">
    <property type="entry name" value="GAF"/>
    <property type="match status" value="1"/>
</dbReference>
<accession>A0A1I1IPR5</accession>
<dbReference type="AlphaFoldDB" id="A0A1I1IPR5"/>
<dbReference type="InterPro" id="IPR000160">
    <property type="entry name" value="GGDEF_dom"/>
</dbReference>
<dbReference type="InterPro" id="IPR043128">
    <property type="entry name" value="Rev_trsase/Diguanyl_cyclase"/>
</dbReference>
<organism evidence="3 4">
    <name type="scientific">Pseudoalteromonas denitrificans DSM 6059</name>
    <dbReference type="NCBI Taxonomy" id="1123010"/>
    <lineage>
        <taxon>Bacteria</taxon>
        <taxon>Pseudomonadati</taxon>
        <taxon>Pseudomonadota</taxon>
        <taxon>Gammaproteobacteria</taxon>
        <taxon>Alteromonadales</taxon>
        <taxon>Pseudoalteromonadaceae</taxon>
        <taxon>Pseudoalteromonas</taxon>
    </lineage>
</organism>
<dbReference type="OrthoDB" id="9804951at2"/>
<dbReference type="CDD" id="cd01949">
    <property type="entry name" value="GGDEF"/>
    <property type="match status" value="1"/>
</dbReference>
<dbReference type="NCBIfam" id="TIGR00254">
    <property type="entry name" value="GGDEF"/>
    <property type="match status" value="1"/>
</dbReference>
<dbReference type="InterPro" id="IPR029016">
    <property type="entry name" value="GAF-like_dom_sf"/>
</dbReference>
<dbReference type="InterPro" id="IPR029787">
    <property type="entry name" value="Nucleotide_cyclase"/>
</dbReference>
<dbReference type="STRING" id="1123010.SAMN02745724_01563"/>
<proteinExistence type="predicted"/>
<dbReference type="InterPro" id="IPR035919">
    <property type="entry name" value="EAL_sf"/>
</dbReference>
<dbReference type="SUPFAM" id="SSF141868">
    <property type="entry name" value="EAL domain-like"/>
    <property type="match status" value="1"/>
</dbReference>
<dbReference type="Proteomes" id="UP000198862">
    <property type="component" value="Unassembled WGS sequence"/>
</dbReference>
<dbReference type="Pfam" id="PF00990">
    <property type="entry name" value="GGDEF"/>
    <property type="match status" value="1"/>
</dbReference>
<dbReference type="InterPro" id="IPR050706">
    <property type="entry name" value="Cyclic-di-GMP_PDE-like"/>
</dbReference>
<evidence type="ECO:0000313" key="4">
    <source>
        <dbReference type="Proteomes" id="UP000198862"/>
    </source>
</evidence>
<dbReference type="Gene3D" id="3.20.20.450">
    <property type="entry name" value="EAL domain"/>
    <property type="match status" value="1"/>
</dbReference>